<dbReference type="AlphaFoldDB" id="A0A401RIA7"/>
<evidence type="ECO:0000256" key="1">
    <source>
        <dbReference type="SAM" id="MobiDB-lite"/>
    </source>
</evidence>
<gene>
    <name evidence="2" type="ORF">chiPu_0017714</name>
</gene>
<evidence type="ECO:0000313" key="2">
    <source>
        <dbReference type="EMBL" id="GCC17875.1"/>
    </source>
</evidence>
<proteinExistence type="predicted"/>
<feature type="compositionally biased region" description="Basic and acidic residues" evidence="1">
    <location>
        <begin position="21"/>
        <end position="38"/>
    </location>
</feature>
<dbReference type="Proteomes" id="UP000287033">
    <property type="component" value="Unassembled WGS sequence"/>
</dbReference>
<sequence>MRGSGPTVDAEEEPPPPPSGRKVERERERHTHVLRDGANRNLPPPLHSTEIASPPPALNFTYAPRPQTSPILLSLHCTPFILALFPSSLYPLTVLTVLPLSAAPFCSTLSHPQNVTQGGLGGSG</sequence>
<accession>A0A401RIA7</accession>
<name>A0A401RIA7_CHIPU</name>
<reference evidence="2 3" key="1">
    <citation type="journal article" date="2018" name="Nat. Ecol. Evol.">
        <title>Shark genomes provide insights into elasmobranch evolution and the origin of vertebrates.</title>
        <authorList>
            <person name="Hara Y"/>
            <person name="Yamaguchi K"/>
            <person name="Onimaru K"/>
            <person name="Kadota M"/>
            <person name="Koyanagi M"/>
            <person name="Keeley SD"/>
            <person name="Tatsumi K"/>
            <person name="Tanaka K"/>
            <person name="Motone F"/>
            <person name="Kageyama Y"/>
            <person name="Nozu R"/>
            <person name="Adachi N"/>
            <person name="Nishimura O"/>
            <person name="Nakagawa R"/>
            <person name="Tanegashima C"/>
            <person name="Kiyatake I"/>
            <person name="Matsumoto R"/>
            <person name="Murakumo K"/>
            <person name="Nishida K"/>
            <person name="Terakita A"/>
            <person name="Kuratani S"/>
            <person name="Sato K"/>
            <person name="Hyodo S Kuraku.S."/>
        </authorList>
    </citation>
    <scope>NUCLEOTIDE SEQUENCE [LARGE SCALE GENOMIC DNA]</scope>
</reference>
<feature type="region of interest" description="Disordered" evidence="1">
    <location>
        <begin position="1"/>
        <end position="53"/>
    </location>
</feature>
<evidence type="ECO:0000313" key="3">
    <source>
        <dbReference type="Proteomes" id="UP000287033"/>
    </source>
</evidence>
<protein>
    <submittedName>
        <fullName evidence="2">Uncharacterized protein</fullName>
    </submittedName>
</protein>
<keyword evidence="3" id="KW-1185">Reference proteome</keyword>
<comment type="caution">
    <text evidence="2">The sequence shown here is derived from an EMBL/GenBank/DDBJ whole genome shotgun (WGS) entry which is preliminary data.</text>
</comment>
<dbReference type="EMBL" id="BEZZ01001356">
    <property type="protein sequence ID" value="GCC17875.1"/>
    <property type="molecule type" value="Genomic_DNA"/>
</dbReference>
<organism evidence="2 3">
    <name type="scientific">Chiloscyllium punctatum</name>
    <name type="common">Brownbanded bambooshark</name>
    <name type="synonym">Hemiscyllium punctatum</name>
    <dbReference type="NCBI Taxonomy" id="137246"/>
    <lineage>
        <taxon>Eukaryota</taxon>
        <taxon>Metazoa</taxon>
        <taxon>Chordata</taxon>
        <taxon>Craniata</taxon>
        <taxon>Vertebrata</taxon>
        <taxon>Chondrichthyes</taxon>
        <taxon>Elasmobranchii</taxon>
        <taxon>Galeomorphii</taxon>
        <taxon>Galeoidea</taxon>
        <taxon>Orectolobiformes</taxon>
        <taxon>Hemiscylliidae</taxon>
        <taxon>Chiloscyllium</taxon>
    </lineage>
</organism>